<dbReference type="AlphaFoldDB" id="A0A839T9Y2"/>
<dbReference type="Pfam" id="PF04230">
    <property type="entry name" value="PS_pyruv_trans"/>
    <property type="match status" value="1"/>
</dbReference>
<feature type="domain" description="Polysaccharide pyruvyl transferase" evidence="1">
    <location>
        <begin position="9"/>
        <end position="293"/>
    </location>
</feature>
<comment type="caution">
    <text evidence="2">The sequence shown here is derived from an EMBL/GenBank/DDBJ whole genome shotgun (WGS) entry which is preliminary data.</text>
</comment>
<sequence length="376" mass="41826">MMLIDEAARKRGIEPEFVVIGSSGPCDYPPETDRFKCEHIEFTEKTLLKSPLKLFNTIRSCDAIFDIGEGDSFSDIYGSKRLVKLLLSKGMALSTKVPLILSPQTIGPFKSDWGNKISAAMMKKSTKVFARDHRSFAVLEEMEVPDREEVIDLAFHLPFKKHTEVRNSEKLAVGLNISALLHHGGYEGNANQFGLTVDYVALTERLIQVLDERGHEIHLVPHVIPEGFPEEDDYLLAQKLVEQRPHLKLAPRFRGPIEAKSYISGLDFFVGARMHATIGAFSAGVPVVPLAYSRKFTGLYESLKYGHVVDLKVETTESALEKILSKLDGREQLQTEVDASGSIIRRKLSAYSSALEELMDSLANGQQPIGQQKAKG</sequence>
<evidence type="ECO:0000313" key="2">
    <source>
        <dbReference type="EMBL" id="MBB3104845.1"/>
    </source>
</evidence>
<dbReference type="Proteomes" id="UP000549250">
    <property type="component" value="Unassembled WGS sequence"/>
</dbReference>
<accession>A0A839T9Y2</accession>
<evidence type="ECO:0000313" key="3">
    <source>
        <dbReference type="Proteomes" id="UP000549250"/>
    </source>
</evidence>
<dbReference type="PANTHER" id="PTHR36836:SF1">
    <property type="entry name" value="COLANIC ACID BIOSYNTHESIS PROTEIN WCAK"/>
    <property type="match status" value="1"/>
</dbReference>
<dbReference type="InterPro" id="IPR007345">
    <property type="entry name" value="Polysacch_pyruvyl_Trfase"/>
</dbReference>
<evidence type="ECO:0000259" key="1">
    <source>
        <dbReference type="Pfam" id="PF04230"/>
    </source>
</evidence>
<gene>
    <name evidence="2" type="ORF">FHR87_003271</name>
</gene>
<dbReference type="GO" id="GO:0016740">
    <property type="term" value="F:transferase activity"/>
    <property type="evidence" value="ECO:0007669"/>
    <property type="project" value="UniProtKB-KW"/>
</dbReference>
<keyword evidence="3" id="KW-1185">Reference proteome</keyword>
<dbReference type="PANTHER" id="PTHR36836">
    <property type="entry name" value="COLANIC ACID BIOSYNTHESIS PROTEIN WCAK"/>
    <property type="match status" value="1"/>
</dbReference>
<protein>
    <submittedName>
        <fullName evidence="2">Polysaccharide pyruvyl transferase WcaK-like protein</fullName>
    </submittedName>
</protein>
<proteinExistence type="predicted"/>
<organism evidence="2 3">
    <name type="scientific">Azomonas macrocytogenes</name>
    <name type="common">Azotobacter macrocytogenes</name>
    <dbReference type="NCBI Taxonomy" id="69962"/>
    <lineage>
        <taxon>Bacteria</taxon>
        <taxon>Pseudomonadati</taxon>
        <taxon>Pseudomonadota</taxon>
        <taxon>Gammaproteobacteria</taxon>
        <taxon>Pseudomonadales</taxon>
        <taxon>Pseudomonadaceae</taxon>
        <taxon>Azomonas</taxon>
    </lineage>
</organism>
<reference evidence="2 3" key="1">
    <citation type="submission" date="2020-08" db="EMBL/GenBank/DDBJ databases">
        <title>Genomic Encyclopedia of Type Strains, Phase III (KMG-III): the genomes of soil and plant-associated and newly described type strains.</title>
        <authorList>
            <person name="Whitman W."/>
        </authorList>
    </citation>
    <scope>NUCLEOTIDE SEQUENCE [LARGE SCALE GENOMIC DNA]</scope>
    <source>
        <strain evidence="2 3">CECT 4462</strain>
    </source>
</reference>
<keyword evidence="2" id="KW-0808">Transferase</keyword>
<dbReference type="EMBL" id="JACHXI010000020">
    <property type="protein sequence ID" value="MBB3104845.1"/>
    <property type="molecule type" value="Genomic_DNA"/>
</dbReference>
<name>A0A839T9Y2_AZOMA</name>